<name>A0A4P9WNJ1_9FUNG</name>
<feature type="region of interest" description="Disordered" evidence="1">
    <location>
        <begin position="49"/>
        <end position="73"/>
    </location>
</feature>
<dbReference type="EMBL" id="KZ993871">
    <property type="protein sequence ID" value="RKO94534.1"/>
    <property type="molecule type" value="Genomic_DNA"/>
</dbReference>
<accession>A0A4P9WNJ1</accession>
<organism evidence="2 3">
    <name type="scientific">Blyttiomyces helicus</name>
    <dbReference type="NCBI Taxonomy" id="388810"/>
    <lineage>
        <taxon>Eukaryota</taxon>
        <taxon>Fungi</taxon>
        <taxon>Fungi incertae sedis</taxon>
        <taxon>Chytridiomycota</taxon>
        <taxon>Chytridiomycota incertae sedis</taxon>
        <taxon>Chytridiomycetes</taxon>
        <taxon>Chytridiomycetes incertae sedis</taxon>
        <taxon>Blyttiomyces</taxon>
    </lineage>
</organism>
<dbReference type="Proteomes" id="UP000269721">
    <property type="component" value="Unassembled WGS sequence"/>
</dbReference>
<proteinExistence type="predicted"/>
<evidence type="ECO:0000313" key="2">
    <source>
        <dbReference type="EMBL" id="RKO94534.1"/>
    </source>
</evidence>
<keyword evidence="3" id="KW-1185">Reference proteome</keyword>
<gene>
    <name evidence="2" type="ORF">BDK51DRAFT_39965</name>
</gene>
<protein>
    <submittedName>
        <fullName evidence="2">Uncharacterized protein</fullName>
    </submittedName>
</protein>
<sequence length="108" mass="11817">MKNEFPIPTPPLKTEQPVVVETEFVIFVDDSKPVVAMDEEVKQPVVIIEPSTVAEPETNRDQPIPTPPATTGEPAFELALSLGLFNVRTLANEPDAPKEALPEKFVVP</sequence>
<dbReference type="AlphaFoldDB" id="A0A4P9WNJ1"/>
<evidence type="ECO:0000256" key="1">
    <source>
        <dbReference type="SAM" id="MobiDB-lite"/>
    </source>
</evidence>
<reference evidence="3" key="1">
    <citation type="journal article" date="2018" name="Nat. Microbiol.">
        <title>Leveraging single-cell genomics to expand the fungal tree of life.</title>
        <authorList>
            <person name="Ahrendt S.R."/>
            <person name="Quandt C.A."/>
            <person name="Ciobanu D."/>
            <person name="Clum A."/>
            <person name="Salamov A."/>
            <person name="Andreopoulos B."/>
            <person name="Cheng J.F."/>
            <person name="Woyke T."/>
            <person name="Pelin A."/>
            <person name="Henrissat B."/>
            <person name="Reynolds N.K."/>
            <person name="Benny G.L."/>
            <person name="Smith M.E."/>
            <person name="James T.Y."/>
            <person name="Grigoriev I.V."/>
        </authorList>
    </citation>
    <scope>NUCLEOTIDE SEQUENCE [LARGE SCALE GENOMIC DNA]</scope>
</reference>
<evidence type="ECO:0000313" key="3">
    <source>
        <dbReference type="Proteomes" id="UP000269721"/>
    </source>
</evidence>